<protein>
    <submittedName>
        <fullName evidence="2">Uncharacterized protein</fullName>
    </submittedName>
</protein>
<proteinExistence type="predicted"/>
<evidence type="ECO:0000256" key="1">
    <source>
        <dbReference type="SAM" id="SignalP"/>
    </source>
</evidence>
<dbReference type="EMBL" id="CAJNOT010000490">
    <property type="protein sequence ID" value="CAF0999735.1"/>
    <property type="molecule type" value="Genomic_DNA"/>
</dbReference>
<accession>A0A814GQZ2</accession>
<evidence type="ECO:0000313" key="3">
    <source>
        <dbReference type="Proteomes" id="UP000663864"/>
    </source>
</evidence>
<dbReference type="Proteomes" id="UP000663864">
    <property type="component" value="Unassembled WGS sequence"/>
</dbReference>
<organism evidence="2 3">
    <name type="scientific">Rotaria sordida</name>
    <dbReference type="NCBI Taxonomy" id="392033"/>
    <lineage>
        <taxon>Eukaryota</taxon>
        <taxon>Metazoa</taxon>
        <taxon>Spiralia</taxon>
        <taxon>Gnathifera</taxon>
        <taxon>Rotifera</taxon>
        <taxon>Eurotatoria</taxon>
        <taxon>Bdelloidea</taxon>
        <taxon>Philodinida</taxon>
        <taxon>Philodinidae</taxon>
        <taxon>Rotaria</taxon>
    </lineage>
</organism>
<reference evidence="2" key="1">
    <citation type="submission" date="2021-02" db="EMBL/GenBank/DDBJ databases">
        <authorList>
            <person name="Nowell W R."/>
        </authorList>
    </citation>
    <scope>NUCLEOTIDE SEQUENCE</scope>
</reference>
<name>A0A814GQZ2_9BILA</name>
<sequence length="309" mass="34407">MKAMNRTAVRFCVFILLSCLVVQVSSQTCGGMSQYDQCSTNSACGCLYRADSDNIAICGSLWVTCSELVSCESLNNTCDEPNHICIHHPRCHNFPVCYPLSMSSPQICPEIIMTDTTTASSTTITTTEVTTTVTTTRRTTTTTSFPQNCSNSNLITFDDITNEPLGEIPSDYNGLQWENFYVMNLTAFPFYGSSGFYTARQSGYIAYNKNGSTMTISVSPPYVFNLYSFISSSGYQNQLRLTMLGYRSSNLWYSAMYPLYTHWPQLIELNYLNISKITFSTTDPSEFAMDNLCISISPLTTTVEPTTTT</sequence>
<evidence type="ECO:0000313" key="2">
    <source>
        <dbReference type="EMBL" id="CAF0999735.1"/>
    </source>
</evidence>
<feature type="chain" id="PRO_5032701710" evidence="1">
    <location>
        <begin position="27"/>
        <end position="309"/>
    </location>
</feature>
<dbReference type="AlphaFoldDB" id="A0A814GQZ2"/>
<feature type="signal peptide" evidence="1">
    <location>
        <begin position="1"/>
        <end position="26"/>
    </location>
</feature>
<comment type="caution">
    <text evidence="2">The sequence shown here is derived from an EMBL/GenBank/DDBJ whole genome shotgun (WGS) entry which is preliminary data.</text>
</comment>
<keyword evidence="1" id="KW-0732">Signal</keyword>
<gene>
    <name evidence="2" type="ORF">ZHD862_LOCUS12458</name>
</gene>